<sequence length="89" mass="9359">AGVGNLGLQDQREAMRWVQKYISNFGGDPSKVTIWGESSGAISVAMHMLANDGDTEGLFRAAFMQSGSPVPVGPLENGQLCTCSWASAP</sequence>
<dbReference type="InterPro" id="IPR050309">
    <property type="entry name" value="Type-B_Carboxylest/Lipase"/>
</dbReference>
<dbReference type="PANTHER" id="PTHR11559">
    <property type="entry name" value="CARBOXYLESTERASE"/>
    <property type="match status" value="1"/>
</dbReference>
<evidence type="ECO:0000313" key="6">
    <source>
        <dbReference type="Proteomes" id="UP001219525"/>
    </source>
</evidence>
<feature type="domain" description="Carboxylesterase type B" evidence="4">
    <location>
        <begin position="4"/>
        <end position="69"/>
    </location>
</feature>
<dbReference type="GO" id="GO:0016787">
    <property type="term" value="F:hydrolase activity"/>
    <property type="evidence" value="ECO:0007669"/>
    <property type="project" value="UniProtKB-KW"/>
</dbReference>
<name>A0AAD6VAU0_9AGAR</name>
<dbReference type="EC" id="3.1.1.-" evidence="3"/>
<dbReference type="PROSITE" id="PS00122">
    <property type="entry name" value="CARBOXYLESTERASE_B_1"/>
    <property type="match status" value="1"/>
</dbReference>
<dbReference type="Proteomes" id="UP001219525">
    <property type="component" value="Unassembled WGS sequence"/>
</dbReference>
<dbReference type="EMBL" id="JARJCW010000036">
    <property type="protein sequence ID" value="KAJ7207637.1"/>
    <property type="molecule type" value="Genomic_DNA"/>
</dbReference>
<keyword evidence="2 3" id="KW-0378">Hydrolase</keyword>
<comment type="similarity">
    <text evidence="1 3">Belongs to the type-B carboxylesterase/lipase family.</text>
</comment>
<evidence type="ECO:0000259" key="4">
    <source>
        <dbReference type="Pfam" id="PF00135"/>
    </source>
</evidence>
<evidence type="ECO:0000313" key="5">
    <source>
        <dbReference type="EMBL" id="KAJ7207637.1"/>
    </source>
</evidence>
<proteinExistence type="inferred from homology"/>
<evidence type="ECO:0000256" key="1">
    <source>
        <dbReference type="ARBA" id="ARBA00005964"/>
    </source>
</evidence>
<dbReference type="InterPro" id="IPR019826">
    <property type="entry name" value="Carboxylesterase_B_AS"/>
</dbReference>
<feature type="non-terminal residue" evidence="5">
    <location>
        <position position="89"/>
    </location>
</feature>
<dbReference type="AlphaFoldDB" id="A0AAD6VAU0"/>
<dbReference type="InterPro" id="IPR029058">
    <property type="entry name" value="AB_hydrolase_fold"/>
</dbReference>
<comment type="caution">
    <text evidence="5">The sequence shown here is derived from an EMBL/GenBank/DDBJ whole genome shotgun (WGS) entry which is preliminary data.</text>
</comment>
<dbReference type="Gene3D" id="3.40.50.1820">
    <property type="entry name" value="alpha/beta hydrolase"/>
    <property type="match status" value="1"/>
</dbReference>
<gene>
    <name evidence="5" type="ORF">GGX14DRAFT_366261</name>
</gene>
<organism evidence="5 6">
    <name type="scientific">Mycena pura</name>
    <dbReference type="NCBI Taxonomy" id="153505"/>
    <lineage>
        <taxon>Eukaryota</taxon>
        <taxon>Fungi</taxon>
        <taxon>Dikarya</taxon>
        <taxon>Basidiomycota</taxon>
        <taxon>Agaricomycotina</taxon>
        <taxon>Agaricomycetes</taxon>
        <taxon>Agaricomycetidae</taxon>
        <taxon>Agaricales</taxon>
        <taxon>Marasmiineae</taxon>
        <taxon>Mycenaceae</taxon>
        <taxon>Mycena</taxon>
    </lineage>
</organism>
<dbReference type="Pfam" id="PF00135">
    <property type="entry name" value="COesterase"/>
    <property type="match status" value="1"/>
</dbReference>
<protein>
    <recommendedName>
        <fullName evidence="3">Carboxylic ester hydrolase</fullName>
        <ecNumber evidence="3">3.1.1.-</ecNumber>
    </recommendedName>
</protein>
<accession>A0AAD6VAU0</accession>
<keyword evidence="6" id="KW-1185">Reference proteome</keyword>
<evidence type="ECO:0000256" key="2">
    <source>
        <dbReference type="ARBA" id="ARBA00022801"/>
    </source>
</evidence>
<dbReference type="SUPFAM" id="SSF53474">
    <property type="entry name" value="alpha/beta-Hydrolases"/>
    <property type="match status" value="1"/>
</dbReference>
<reference evidence="5" key="1">
    <citation type="submission" date="2023-03" db="EMBL/GenBank/DDBJ databases">
        <title>Massive genome expansion in bonnet fungi (Mycena s.s.) driven by repeated elements and novel gene families across ecological guilds.</title>
        <authorList>
            <consortium name="Lawrence Berkeley National Laboratory"/>
            <person name="Harder C.B."/>
            <person name="Miyauchi S."/>
            <person name="Viragh M."/>
            <person name="Kuo A."/>
            <person name="Thoen E."/>
            <person name="Andreopoulos B."/>
            <person name="Lu D."/>
            <person name="Skrede I."/>
            <person name="Drula E."/>
            <person name="Henrissat B."/>
            <person name="Morin E."/>
            <person name="Kohler A."/>
            <person name="Barry K."/>
            <person name="LaButti K."/>
            <person name="Morin E."/>
            <person name="Salamov A."/>
            <person name="Lipzen A."/>
            <person name="Mereny Z."/>
            <person name="Hegedus B."/>
            <person name="Baldrian P."/>
            <person name="Stursova M."/>
            <person name="Weitz H."/>
            <person name="Taylor A."/>
            <person name="Grigoriev I.V."/>
            <person name="Nagy L.G."/>
            <person name="Martin F."/>
            <person name="Kauserud H."/>
        </authorList>
    </citation>
    <scope>NUCLEOTIDE SEQUENCE</scope>
    <source>
        <strain evidence="5">9144</strain>
    </source>
</reference>
<dbReference type="InterPro" id="IPR002018">
    <property type="entry name" value="CarbesteraseB"/>
</dbReference>
<evidence type="ECO:0000256" key="3">
    <source>
        <dbReference type="RuleBase" id="RU361235"/>
    </source>
</evidence>